<feature type="domain" description="Dickkopf-related protein 1/2/4 C-terminal subdomain 1" evidence="12">
    <location>
        <begin position="144"/>
        <end position="172"/>
    </location>
</feature>
<comment type="subcellular location">
    <subcellularLocation>
        <location evidence="1">Secreted</location>
    </subcellularLocation>
</comment>
<dbReference type="Gene3D" id="2.10.80.10">
    <property type="entry name" value="Lipase, subunit A"/>
    <property type="match status" value="1"/>
</dbReference>
<comment type="similarity">
    <text evidence="2">Belongs to the dickkopf family.</text>
</comment>
<keyword evidence="6 9" id="KW-0732">Signal</keyword>
<feature type="chain" id="PRO_5043832313" description="Dickkopf-related protein 4" evidence="9">
    <location>
        <begin position="19"/>
        <end position="223"/>
    </location>
</feature>
<dbReference type="AlphaFoldDB" id="A0AAV7LHA5"/>
<dbReference type="GO" id="GO:0039706">
    <property type="term" value="F:co-receptor binding"/>
    <property type="evidence" value="ECO:0007669"/>
    <property type="project" value="TreeGrafter"/>
</dbReference>
<keyword evidence="4" id="KW-0964">Secreted</keyword>
<evidence type="ECO:0000256" key="8">
    <source>
        <dbReference type="SAM" id="MobiDB-lite"/>
    </source>
</evidence>
<evidence type="ECO:0000313" key="14">
    <source>
        <dbReference type="Proteomes" id="UP001066276"/>
    </source>
</evidence>
<evidence type="ECO:0000256" key="9">
    <source>
        <dbReference type="SAM" id="SignalP"/>
    </source>
</evidence>
<feature type="domain" description="Dickkopf-related protein 1/2/4 C-terminal subdomain 2" evidence="11">
    <location>
        <begin position="175"/>
        <end position="223"/>
    </location>
</feature>
<dbReference type="GO" id="GO:0016055">
    <property type="term" value="P:Wnt signaling pathway"/>
    <property type="evidence" value="ECO:0007669"/>
    <property type="project" value="UniProtKB-KW"/>
</dbReference>
<accession>A0AAV7LHA5</accession>
<sequence length="223" mass="24521">MVCVLLLGLASLYCPLSALVLDYNTIRGSAEVQGSRKVSPCQADRDCRAGQICLRSDTKAPSCVTCHRLRRRCQNSAMCCPGIQCVNGFCAKPDDTAAVEQKHMEDHGSPISNTKGIPELPTRDKRRKKKPDSTAPPATKGQAGESCLRTQDCDTGLCCARHFWTKICKEVLNEGQVCSGRKHKDTAQRPEIFQRCDCGPGLTCRPQSKAGKPRSRLRVCQRQ</sequence>
<evidence type="ECO:0008006" key="15">
    <source>
        <dbReference type="Google" id="ProtNLM"/>
    </source>
</evidence>
<dbReference type="Pfam" id="PF21481">
    <property type="entry name" value="DIKK1-2-4_C-subdom1"/>
    <property type="match status" value="1"/>
</dbReference>
<proteinExistence type="inferred from homology"/>
<dbReference type="InterPro" id="IPR048499">
    <property type="entry name" value="DIKK1/2/4_C-subdom2"/>
</dbReference>
<dbReference type="FunFam" id="2.10.80.10:FF:000001">
    <property type="entry name" value="Dickkopf WNT-signaling pathway inhibitor 2"/>
    <property type="match status" value="1"/>
</dbReference>
<feature type="region of interest" description="Disordered" evidence="8">
    <location>
        <begin position="101"/>
        <end position="144"/>
    </location>
</feature>
<keyword evidence="14" id="KW-1185">Reference proteome</keyword>
<comment type="caution">
    <text evidence="13">The sequence shown here is derived from an EMBL/GenBank/DDBJ whole genome shotgun (WGS) entry which is preliminary data.</text>
</comment>
<dbReference type="CDD" id="cd23275">
    <property type="entry name" value="Dkk4_Cys2"/>
    <property type="match status" value="1"/>
</dbReference>
<dbReference type="InterPro" id="IPR039863">
    <property type="entry name" value="DKK1-4"/>
</dbReference>
<dbReference type="EMBL" id="JANPWB010000015">
    <property type="protein sequence ID" value="KAJ1090960.1"/>
    <property type="molecule type" value="Genomic_DNA"/>
</dbReference>
<evidence type="ECO:0000256" key="4">
    <source>
        <dbReference type="ARBA" id="ARBA00022525"/>
    </source>
</evidence>
<evidence type="ECO:0000259" key="10">
    <source>
        <dbReference type="Pfam" id="PF04706"/>
    </source>
</evidence>
<feature type="signal peptide" evidence="9">
    <location>
        <begin position="1"/>
        <end position="18"/>
    </location>
</feature>
<dbReference type="PANTHER" id="PTHR12113:SF10">
    <property type="entry name" value="DICKKOPF-RELATED PROTEIN 4"/>
    <property type="match status" value="1"/>
</dbReference>
<evidence type="ECO:0000259" key="11">
    <source>
        <dbReference type="Pfam" id="PF21479"/>
    </source>
</evidence>
<dbReference type="Pfam" id="PF21479">
    <property type="entry name" value="DIKK1-2-4_C-subdom2"/>
    <property type="match status" value="1"/>
</dbReference>
<dbReference type="GO" id="GO:0005615">
    <property type="term" value="C:extracellular space"/>
    <property type="evidence" value="ECO:0007669"/>
    <property type="project" value="TreeGrafter"/>
</dbReference>
<keyword evidence="5" id="KW-0879">Wnt signaling pathway</keyword>
<evidence type="ECO:0000256" key="7">
    <source>
        <dbReference type="ARBA" id="ARBA00023157"/>
    </source>
</evidence>
<evidence type="ECO:0000259" key="12">
    <source>
        <dbReference type="Pfam" id="PF21481"/>
    </source>
</evidence>
<evidence type="ECO:0000313" key="13">
    <source>
        <dbReference type="EMBL" id="KAJ1090960.1"/>
    </source>
</evidence>
<dbReference type="Pfam" id="PF04706">
    <property type="entry name" value="Dickkopf_N"/>
    <property type="match status" value="1"/>
</dbReference>
<keyword evidence="3" id="KW-0217">Developmental protein</keyword>
<keyword evidence="7" id="KW-1015">Disulfide bond</keyword>
<evidence type="ECO:0000256" key="2">
    <source>
        <dbReference type="ARBA" id="ARBA00010842"/>
    </source>
</evidence>
<gene>
    <name evidence="13" type="ORF">NDU88_004088</name>
</gene>
<dbReference type="GO" id="GO:0090090">
    <property type="term" value="P:negative regulation of canonical Wnt signaling pathway"/>
    <property type="evidence" value="ECO:0007669"/>
    <property type="project" value="TreeGrafter"/>
</dbReference>
<evidence type="ECO:0000256" key="1">
    <source>
        <dbReference type="ARBA" id="ARBA00004613"/>
    </source>
</evidence>
<protein>
    <recommendedName>
        <fullName evidence="15">Dickkopf-related protein 4</fullName>
    </recommendedName>
</protein>
<dbReference type="InterPro" id="IPR047299">
    <property type="entry name" value="Dkk4_Cys2"/>
</dbReference>
<reference evidence="13" key="1">
    <citation type="journal article" date="2022" name="bioRxiv">
        <title>Sequencing and chromosome-scale assembly of the giantPleurodeles waltlgenome.</title>
        <authorList>
            <person name="Brown T."/>
            <person name="Elewa A."/>
            <person name="Iarovenko S."/>
            <person name="Subramanian E."/>
            <person name="Araus A.J."/>
            <person name="Petzold A."/>
            <person name="Susuki M."/>
            <person name="Suzuki K.-i.T."/>
            <person name="Hayashi T."/>
            <person name="Toyoda A."/>
            <person name="Oliveira C."/>
            <person name="Osipova E."/>
            <person name="Leigh N.D."/>
            <person name="Simon A."/>
            <person name="Yun M.H."/>
        </authorList>
    </citation>
    <scope>NUCLEOTIDE SEQUENCE</scope>
    <source>
        <strain evidence="13">20211129_DDA</strain>
        <tissue evidence="13">Liver</tissue>
    </source>
</reference>
<dbReference type="PANTHER" id="PTHR12113">
    <property type="entry name" value="DICKKOPF3-LIKE 3"/>
    <property type="match status" value="1"/>
</dbReference>
<dbReference type="InterPro" id="IPR048500">
    <property type="entry name" value="DIKK1/2/4_C-subdom1"/>
</dbReference>
<evidence type="ECO:0000256" key="3">
    <source>
        <dbReference type="ARBA" id="ARBA00022473"/>
    </source>
</evidence>
<evidence type="ECO:0000256" key="5">
    <source>
        <dbReference type="ARBA" id="ARBA00022687"/>
    </source>
</evidence>
<dbReference type="GO" id="GO:0048019">
    <property type="term" value="F:receptor antagonist activity"/>
    <property type="evidence" value="ECO:0007669"/>
    <property type="project" value="TreeGrafter"/>
</dbReference>
<evidence type="ECO:0000256" key="6">
    <source>
        <dbReference type="ARBA" id="ARBA00022729"/>
    </source>
</evidence>
<feature type="domain" description="Dickkopf N-terminal cysteine-rich" evidence="10">
    <location>
        <begin position="41"/>
        <end position="91"/>
    </location>
</feature>
<name>A0AAV7LHA5_PLEWA</name>
<dbReference type="InterPro" id="IPR006796">
    <property type="entry name" value="Dickkopf_N"/>
</dbReference>
<dbReference type="Proteomes" id="UP001066276">
    <property type="component" value="Chromosome 11"/>
</dbReference>
<organism evidence="13 14">
    <name type="scientific">Pleurodeles waltl</name>
    <name type="common">Iberian ribbed newt</name>
    <dbReference type="NCBI Taxonomy" id="8319"/>
    <lineage>
        <taxon>Eukaryota</taxon>
        <taxon>Metazoa</taxon>
        <taxon>Chordata</taxon>
        <taxon>Craniata</taxon>
        <taxon>Vertebrata</taxon>
        <taxon>Euteleostomi</taxon>
        <taxon>Amphibia</taxon>
        <taxon>Batrachia</taxon>
        <taxon>Caudata</taxon>
        <taxon>Salamandroidea</taxon>
        <taxon>Salamandridae</taxon>
        <taxon>Pleurodelinae</taxon>
        <taxon>Pleurodeles</taxon>
    </lineage>
</organism>